<gene>
    <name evidence="4" type="ORF">SLS60_003761</name>
</gene>
<dbReference type="Gene3D" id="3.30.40.10">
    <property type="entry name" value="Zinc/RING finger domain, C3HC4 (zinc finger)"/>
    <property type="match status" value="1"/>
</dbReference>
<evidence type="ECO:0000256" key="1">
    <source>
        <dbReference type="PROSITE-ProRule" id="PRU00175"/>
    </source>
</evidence>
<keyword evidence="5" id="KW-1185">Reference proteome</keyword>
<keyword evidence="1" id="KW-0479">Metal-binding</keyword>
<evidence type="ECO:0000313" key="4">
    <source>
        <dbReference type="EMBL" id="KAL1606359.1"/>
    </source>
</evidence>
<reference evidence="4 5" key="1">
    <citation type="submission" date="2024-02" db="EMBL/GenBank/DDBJ databases">
        <title>De novo assembly and annotation of 12 fungi associated with fruit tree decline syndrome in Ontario, Canada.</title>
        <authorList>
            <person name="Sulman M."/>
            <person name="Ellouze W."/>
            <person name="Ilyukhin E."/>
        </authorList>
    </citation>
    <scope>NUCLEOTIDE SEQUENCE [LARGE SCALE GENOMIC DNA]</scope>
    <source>
        <strain evidence="4 5">M42-189</strain>
    </source>
</reference>
<comment type="caution">
    <text evidence="4">The sequence shown here is derived from an EMBL/GenBank/DDBJ whole genome shotgun (WGS) entry which is preliminary data.</text>
</comment>
<dbReference type="SUPFAM" id="SSF57850">
    <property type="entry name" value="RING/U-box"/>
    <property type="match status" value="1"/>
</dbReference>
<dbReference type="PROSITE" id="PS50089">
    <property type="entry name" value="ZF_RING_2"/>
    <property type="match status" value="1"/>
</dbReference>
<name>A0ABR3RQF2_9PLEO</name>
<evidence type="ECO:0000256" key="2">
    <source>
        <dbReference type="SAM" id="MobiDB-lite"/>
    </source>
</evidence>
<proteinExistence type="predicted"/>
<dbReference type="InterPro" id="IPR013083">
    <property type="entry name" value="Znf_RING/FYVE/PHD"/>
</dbReference>
<keyword evidence="1" id="KW-0862">Zinc</keyword>
<feature type="domain" description="RING-type" evidence="3">
    <location>
        <begin position="250"/>
        <end position="299"/>
    </location>
</feature>
<evidence type="ECO:0000313" key="5">
    <source>
        <dbReference type="Proteomes" id="UP001521785"/>
    </source>
</evidence>
<feature type="compositionally biased region" description="Acidic residues" evidence="2">
    <location>
        <begin position="318"/>
        <end position="357"/>
    </location>
</feature>
<dbReference type="Proteomes" id="UP001521785">
    <property type="component" value="Unassembled WGS sequence"/>
</dbReference>
<protein>
    <recommendedName>
        <fullName evidence="3">RING-type domain-containing protein</fullName>
    </recommendedName>
</protein>
<organism evidence="4 5">
    <name type="scientific">Paraconiothyrium brasiliense</name>
    <dbReference type="NCBI Taxonomy" id="300254"/>
    <lineage>
        <taxon>Eukaryota</taxon>
        <taxon>Fungi</taxon>
        <taxon>Dikarya</taxon>
        <taxon>Ascomycota</taxon>
        <taxon>Pezizomycotina</taxon>
        <taxon>Dothideomycetes</taxon>
        <taxon>Pleosporomycetidae</taxon>
        <taxon>Pleosporales</taxon>
        <taxon>Massarineae</taxon>
        <taxon>Didymosphaeriaceae</taxon>
        <taxon>Paraconiothyrium</taxon>
    </lineage>
</organism>
<sequence length="377" mass="42798">MATCSSCLNSKFECLEETCPDRLLDSDSDVSESDSESCDPIFPSTLPGFDSDLECFDKIFPSLFNALEHNHEEFPQNQSHLLNLALMERYCRPSDEWDEWEIPPPKSILRCIKSEELLNFFDLIHATVEVKHVSRSAAPLTDAQVEVKIQAKSELFSTMLDNAIKELIGFNEDSGEMDYEEFYLVRWGWRAARDGEWTYPYWVYGPADVHNPVQLEPDSTPIEYKATGDPVPLSVFSLPYQGPYPAQGTCIICMHDFADNDRELVVARCPTGHLFHGQCLNFWVNDSAMGNANMCPHDRQRLCDPRPRIHRSVLPDGFDADESVQDDDTDMDADESDQEDEEFDIDIDKENEDPGCAEEFGDAASLQVQQTVQDSVH</sequence>
<evidence type="ECO:0000259" key="3">
    <source>
        <dbReference type="PROSITE" id="PS50089"/>
    </source>
</evidence>
<feature type="region of interest" description="Disordered" evidence="2">
    <location>
        <begin position="312"/>
        <end position="357"/>
    </location>
</feature>
<keyword evidence="1" id="KW-0863">Zinc-finger</keyword>
<dbReference type="InterPro" id="IPR001841">
    <property type="entry name" value="Znf_RING"/>
</dbReference>
<accession>A0ABR3RQF2</accession>
<dbReference type="EMBL" id="JAKJXO020000004">
    <property type="protein sequence ID" value="KAL1606359.1"/>
    <property type="molecule type" value="Genomic_DNA"/>
</dbReference>